<dbReference type="EMBL" id="JBEPNW010000008">
    <property type="protein sequence ID" value="MET3870003.1"/>
    <property type="molecule type" value="Genomic_DNA"/>
</dbReference>
<proteinExistence type="predicted"/>
<comment type="caution">
    <text evidence="2">The sequence shown here is derived from an EMBL/GenBank/DDBJ whole genome shotgun (WGS) entry which is preliminary data.</text>
</comment>
<name>A0ABV2NUD1_9HYPH</name>
<evidence type="ECO:0000313" key="2">
    <source>
        <dbReference type="EMBL" id="MET3870003.1"/>
    </source>
</evidence>
<accession>A0ABV2NUD1</accession>
<gene>
    <name evidence="2" type="ORF">ABIC20_007388</name>
</gene>
<evidence type="ECO:0000313" key="3">
    <source>
        <dbReference type="Proteomes" id="UP001549119"/>
    </source>
</evidence>
<reference evidence="2 3" key="1">
    <citation type="submission" date="2024-06" db="EMBL/GenBank/DDBJ databases">
        <title>Genomics of switchgrass bacterial isolates.</title>
        <authorList>
            <person name="Shade A."/>
        </authorList>
    </citation>
    <scope>NUCLEOTIDE SEQUENCE [LARGE SCALE GENOMIC DNA]</scope>
    <source>
        <strain evidence="2 3">PvP084</strain>
    </source>
</reference>
<dbReference type="RefSeq" id="WP_209651118.1">
    <property type="nucleotide sequence ID" value="NZ_JBEPNV010000005.1"/>
</dbReference>
<feature type="region of interest" description="Disordered" evidence="1">
    <location>
        <begin position="89"/>
        <end position="112"/>
    </location>
</feature>
<dbReference type="Proteomes" id="UP001549119">
    <property type="component" value="Unassembled WGS sequence"/>
</dbReference>
<keyword evidence="3" id="KW-1185">Reference proteome</keyword>
<evidence type="ECO:0000256" key="1">
    <source>
        <dbReference type="SAM" id="MobiDB-lite"/>
    </source>
</evidence>
<sequence length="112" mass="11820">MCLSTGATAPILQTAEVPLASTANVSLEPHLPGLGRAAASTEPAAAVTPTSGPVLFLWCSLSGGDREQERTGDEQVSCHQILHLPSARRRSVNERERKIILASPPDPAERLS</sequence>
<organism evidence="2 3">
    <name type="scientific">Methylobacterium radiotolerans</name>
    <dbReference type="NCBI Taxonomy" id="31998"/>
    <lineage>
        <taxon>Bacteria</taxon>
        <taxon>Pseudomonadati</taxon>
        <taxon>Pseudomonadota</taxon>
        <taxon>Alphaproteobacteria</taxon>
        <taxon>Hyphomicrobiales</taxon>
        <taxon>Methylobacteriaceae</taxon>
        <taxon>Methylobacterium</taxon>
    </lineage>
</organism>
<protein>
    <submittedName>
        <fullName evidence="2">Uncharacterized protein</fullName>
    </submittedName>
</protein>